<dbReference type="InterPro" id="IPR003607">
    <property type="entry name" value="HD/PDEase_dom"/>
</dbReference>
<evidence type="ECO:0000313" key="3">
    <source>
        <dbReference type="Proteomes" id="UP000466681"/>
    </source>
</evidence>
<dbReference type="KEGG" id="mmor:MMOR_52910"/>
<dbReference type="SUPFAM" id="SSF109604">
    <property type="entry name" value="HD-domain/PDEase-like"/>
    <property type="match status" value="1"/>
</dbReference>
<protein>
    <submittedName>
        <fullName evidence="2">Cyanamide hydratase</fullName>
    </submittedName>
</protein>
<gene>
    <name evidence="2" type="ORF">MMOR_52910</name>
</gene>
<reference evidence="2 3" key="1">
    <citation type="journal article" date="2019" name="Emerg. Microbes Infect.">
        <title>Comprehensive subspecies identification of 175 nontuberculous mycobacteria species based on 7547 genomic profiles.</title>
        <authorList>
            <person name="Matsumoto Y."/>
            <person name="Kinjo T."/>
            <person name="Motooka D."/>
            <person name="Nabeya D."/>
            <person name="Jung N."/>
            <person name="Uechi K."/>
            <person name="Horii T."/>
            <person name="Iida T."/>
            <person name="Fujita J."/>
            <person name="Nakamura S."/>
        </authorList>
    </citation>
    <scope>NUCLEOTIDE SEQUENCE [LARGE SCALE GENOMIC DNA]</scope>
    <source>
        <strain evidence="2 3">JCM 6375</strain>
    </source>
</reference>
<accession>A0AAD1HGH5</accession>
<dbReference type="PANTHER" id="PTHR35569:SF1">
    <property type="entry name" value="CYANAMIDE HYDRATASE DDI2-RELATED"/>
    <property type="match status" value="1"/>
</dbReference>
<sequence>MNVVSGMGSPIADVVRSDLTFPQTSAASAALSVATRFYSPALLHHCFRSYLWATKYAAAHDIAFDEELLYVSAMLHDLGLTEAFDTHRMPFEESGGSLAWVFGVAAGWPAERATRAEEIIVLHMRPDVSAVDDPESHLLQVATSWDVAGRRPEEFPEELRAVILARHPRQGFGPEFIAHFEEQARRKPGSAAAASIANNGAGRIGANPLDG</sequence>
<organism evidence="2 3">
    <name type="scientific">Mycolicibacterium moriokaense</name>
    <dbReference type="NCBI Taxonomy" id="39691"/>
    <lineage>
        <taxon>Bacteria</taxon>
        <taxon>Bacillati</taxon>
        <taxon>Actinomycetota</taxon>
        <taxon>Actinomycetes</taxon>
        <taxon>Mycobacteriales</taxon>
        <taxon>Mycobacteriaceae</taxon>
        <taxon>Mycolicibacterium</taxon>
    </lineage>
</organism>
<dbReference type="Gene3D" id="1.10.3210.10">
    <property type="entry name" value="Hypothetical protein af1432"/>
    <property type="match status" value="1"/>
</dbReference>
<evidence type="ECO:0000313" key="2">
    <source>
        <dbReference type="EMBL" id="BBX04355.1"/>
    </source>
</evidence>
<evidence type="ECO:0000259" key="1">
    <source>
        <dbReference type="SMART" id="SM00471"/>
    </source>
</evidence>
<dbReference type="Proteomes" id="UP000466681">
    <property type="component" value="Chromosome"/>
</dbReference>
<dbReference type="AlphaFoldDB" id="A0AAD1HGH5"/>
<keyword evidence="3" id="KW-1185">Reference proteome</keyword>
<name>A0AAD1HGH5_9MYCO</name>
<proteinExistence type="predicted"/>
<dbReference type="EMBL" id="AP022560">
    <property type="protein sequence ID" value="BBX04355.1"/>
    <property type="molecule type" value="Genomic_DNA"/>
</dbReference>
<dbReference type="PANTHER" id="PTHR35569">
    <property type="entry name" value="CYANAMIDE HYDRATASE DDI2-RELATED"/>
    <property type="match status" value="1"/>
</dbReference>
<dbReference type="SMART" id="SM00471">
    <property type="entry name" value="HDc"/>
    <property type="match status" value="1"/>
</dbReference>
<feature type="domain" description="HD/PDEase" evidence="1">
    <location>
        <begin position="38"/>
        <end position="157"/>
    </location>
</feature>